<evidence type="ECO:0000256" key="3">
    <source>
        <dbReference type="ARBA" id="ARBA00022840"/>
    </source>
</evidence>
<dbReference type="InterPro" id="IPR005654">
    <property type="entry name" value="ATPase_AFG1-like"/>
</dbReference>
<dbReference type="KEGG" id="csl:COCSUDRAFT_57467"/>
<gene>
    <name evidence="4" type="ORF">COCSUDRAFT_57467</name>
</gene>
<name>I0YRA4_COCSC</name>
<dbReference type="OrthoDB" id="548867at2759"/>
<dbReference type="GeneID" id="17038902"/>
<dbReference type="eggNOG" id="KOG2383">
    <property type="taxonomic scope" value="Eukaryota"/>
</dbReference>
<proteinExistence type="inferred from homology"/>
<sequence>MVGQGIYLYGSVGSGKTMVMDLAFNTIEELGLVPKMRRVHFNRALDELHQRMHKLESARMQLSAQQMDEFAQSVAMQERQSGAAADAPSLEDPMARKQKALQQVKLAIRRVRSQMGAKRKLGDSPIGNALILSKAGLSLIKGSTNVDLGWEDTPRRASLLCFDEMQIDDPFTAVALKGVMEALMDFGTVIVCTSNSSPYDLNRHGVHEDLFSQFTERLLKACTPVELSAEEDYRLAFATQSGQGEWSPSKNYLYPLGRSTSQQVEEVWSRLMAEEGCSQEQEVNLPVLFGRTLQVRLAANSVARFHFDDLCSETLGPADYFAVANAFRAVLVTDVPDFSLQMRDRARRFISLVDELYNARTQLIVSAECAPHLLFKRPGDAPILDLESLQFETAVEGSRLRRDLMSDGSVAPLGDSSRSLGSATMQQSGLTEKFAFARAVSRLYELTSPEFQTAARC</sequence>
<dbReference type="RefSeq" id="XP_005645467.1">
    <property type="nucleotide sequence ID" value="XM_005645410.1"/>
</dbReference>
<dbReference type="InterPro" id="IPR027417">
    <property type="entry name" value="P-loop_NTPase"/>
</dbReference>
<dbReference type="NCBIfam" id="NF040713">
    <property type="entry name" value="ZapE"/>
    <property type="match status" value="1"/>
</dbReference>
<evidence type="ECO:0000313" key="5">
    <source>
        <dbReference type="Proteomes" id="UP000007264"/>
    </source>
</evidence>
<evidence type="ECO:0000256" key="1">
    <source>
        <dbReference type="ARBA" id="ARBA00010322"/>
    </source>
</evidence>
<evidence type="ECO:0000313" key="4">
    <source>
        <dbReference type="EMBL" id="EIE20923.1"/>
    </source>
</evidence>
<dbReference type="AlphaFoldDB" id="I0YRA4"/>
<accession>I0YRA4</accession>
<dbReference type="GO" id="GO:0005739">
    <property type="term" value="C:mitochondrion"/>
    <property type="evidence" value="ECO:0007669"/>
    <property type="project" value="TreeGrafter"/>
</dbReference>
<evidence type="ECO:0008006" key="6">
    <source>
        <dbReference type="Google" id="ProtNLM"/>
    </source>
</evidence>
<keyword evidence="2" id="KW-0547">Nucleotide-binding</keyword>
<dbReference type="EMBL" id="AGSI01000014">
    <property type="protein sequence ID" value="EIE20923.1"/>
    <property type="molecule type" value="Genomic_DNA"/>
</dbReference>
<reference evidence="4 5" key="1">
    <citation type="journal article" date="2012" name="Genome Biol.">
        <title>The genome of the polar eukaryotic microalga coccomyxa subellipsoidea reveals traits of cold adaptation.</title>
        <authorList>
            <person name="Blanc G."/>
            <person name="Agarkova I."/>
            <person name="Grimwood J."/>
            <person name="Kuo A."/>
            <person name="Brueggeman A."/>
            <person name="Dunigan D."/>
            <person name="Gurnon J."/>
            <person name="Ladunga I."/>
            <person name="Lindquist E."/>
            <person name="Lucas S."/>
            <person name="Pangilinan J."/>
            <person name="Proschold T."/>
            <person name="Salamov A."/>
            <person name="Schmutz J."/>
            <person name="Weeks D."/>
            <person name="Yamada T."/>
            <person name="Claverie J.M."/>
            <person name="Grigoriev I."/>
            <person name="Van Etten J."/>
            <person name="Lomsadze A."/>
            <person name="Borodovsky M."/>
        </authorList>
    </citation>
    <scope>NUCLEOTIDE SEQUENCE [LARGE SCALE GENOMIC DNA]</scope>
    <source>
        <strain evidence="4 5">C-169</strain>
    </source>
</reference>
<dbReference type="GO" id="GO:0016887">
    <property type="term" value="F:ATP hydrolysis activity"/>
    <property type="evidence" value="ECO:0007669"/>
    <property type="project" value="InterPro"/>
</dbReference>
<dbReference type="SUPFAM" id="SSF52540">
    <property type="entry name" value="P-loop containing nucleoside triphosphate hydrolases"/>
    <property type="match status" value="1"/>
</dbReference>
<dbReference type="PANTHER" id="PTHR12169:SF6">
    <property type="entry name" value="AFG1-LIKE ATPASE"/>
    <property type="match status" value="1"/>
</dbReference>
<protein>
    <recommendedName>
        <fullName evidence="6">AFG1-like ATPase</fullName>
    </recommendedName>
</protein>
<keyword evidence="3" id="KW-0067">ATP-binding</keyword>
<dbReference type="Gene3D" id="3.40.50.300">
    <property type="entry name" value="P-loop containing nucleotide triphosphate hydrolases"/>
    <property type="match status" value="2"/>
</dbReference>
<dbReference type="GO" id="GO:0005524">
    <property type="term" value="F:ATP binding"/>
    <property type="evidence" value="ECO:0007669"/>
    <property type="project" value="UniProtKB-KW"/>
</dbReference>
<evidence type="ECO:0000256" key="2">
    <source>
        <dbReference type="ARBA" id="ARBA00022741"/>
    </source>
</evidence>
<dbReference type="Proteomes" id="UP000007264">
    <property type="component" value="Unassembled WGS sequence"/>
</dbReference>
<dbReference type="PANTHER" id="PTHR12169">
    <property type="entry name" value="ATPASE N2B"/>
    <property type="match status" value="1"/>
</dbReference>
<comment type="caution">
    <text evidence="4">The sequence shown here is derived from an EMBL/GenBank/DDBJ whole genome shotgun (WGS) entry which is preliminary data.</text>
</comment>
<keyword evidence="5" id="KW-1185">Reference proteome</keyword>
<dbReference type="Pfam" id="PF03969">
    <property type="entry name" value="AFG1_ATPase"/>
    <property type="match status" value="2"/>
</dbReference>
<comment type="similarity">
    <text evidence="1">Belongs to the AFG1 ATPase family.</text>
</comment>
<organism evidence="4 5">
    <name type="scientific">Coccomyxa subellipsoidea (strain C-169)</name>
    <name type="common">Green microalga</name>
    <dbReference type="NCBI Taxonomy" id="574566"/>
    <lineage>
        <taxon>Eukaryota</taxon>
        <taxon>Viridiplantae</taxon>
        <taxon>Chlorophyta</taxon>
        <taxon>core chlorophytes</taxon>
        <taxon>Trebouxiophyceae</taxon>
        <taxon>Trebouxiophyceae incertae sedis</taxon>
        <taxon>Coccomyxaceae</taxon>
        <taxon>Coccomyxa</taxon>
        <taxon>Coccomyxa subellipsoidea</taxon>
    </lineage>
</organism>